<gene>
    <name evidence="3" type="ORF">IAC96_09510</name>
</gene>
<sequence length="350" mass="39558">MERTRLPKNIRQIGDKDYLYRIYIEDYVYTFIKKLINNKDLTAKAGILLGTYAKVEDSHCYFINGAMVVNGLWSELGELQFSDTIWEEVEECQQKYFSGTEICGWFLRGSEEYSPDLILLKQMHRKLFHKESLLYVSKGEESGIFVGGMEPPTEVKGYYIYYEKNPQMQEYMSSQNPEKKVEKDVKDEAAHNFRQVMQEKKVHMEKQQQTFWRRAILAAAVILFIIGMRIWISNNSRPNQNNAIEAGVDATEAENTAEAGSINVPSTVPSTSETANTTALLQTPGGDEAVGTPAAVSASSNQKYVIKPGDTLISICVSKYGTTQMLPKLCELNHISNANEIFVGQEIDLP</sequence>
<evidence type="ECO:0000313" key="4">
    <source>
        <dbReference type="Proteomes" id="UP000824201"/>
    </source>
</evidence>
<dbReference type="Gene3D" id="3.10.350.10">
    <property type="entry name" value="LysM domain"/>
    <property type="match status" value="1"/>
</dbReference>
<protein>
    <submittedName>
        <fullName evidence="3">LysM peptidoglycan-binding domain-containing protein</fullName>
    </submittedName>
</protein>
<dbReference type="SMART" id="SM00257">
    <property type="entry name" value="LysM"/>
    <property type="match status" value="1"/>
</dbReference>
<reference evidence="3" key="2">
    <citation type="journal article" date="2021" name="PeerJ">
        <title>Extensive microbial diversity within the chicken gut microbiome revealed by metagenomics and culture.</title>
        <authorList>
            <person name="Gilroy R."/>
            <person name="Ravi A."/>
            <person name="Getino M."/>
            <person name="Pursley I."/>
            <person name="Horton D.L."/>
            <person name="Alikhan N.F."/>
            <person name="Baker D."/>
            <person name="Gharbi K."/>
            <person name="Hall N."/>
            <person name="Watson M."/>
            <person name="Adriaenssens E.M."/>
            <person name="Foster-Nyarko E."/>
            <person name="Jarju S."/>
            <person name="Secka A."/>
            <person name="Antonio M."/>
            <person name="Oren A."/>
            <person name="Chaudhuri R.R."/>
            <person name="La Ragione R."/>
            <person name="Hildebrand F."/>
            <person name="Pallen M.J."/>
        </authorList>
    </citation>
    <scope>NUCLEOTIDE SEQUENCE</scope>
    <source>
        <strain evidence="3">ChiW13-3771</strain>
    </source>
</reference>
<dbReference type="EMBL" id="DVHN01000123">
    <property type="protein sequence ID" value="HIR89174.1"/>
    <property type="molecule type" value="Genomic_DNA"/>
</dbReference>
<keyword evidence="1" id="KW-0812">Transmembrane</keyword>
<dbReference type="InterPro" id="IPR036779">
    <property type="entry name" value="LysM_dom_sf"/>
</dbReference>
<keyword evidence="1" id="KW-1133">Transmembrane helix</keyword>
<dbReference type="Proteomes" id="UP000824201">
    <property type="component" value="Unassembled WGS sequence"/>
</dbReference>
<evidence type="ECO:0000256" key="1">
    <source>
        <dbReference type="SAM" id="Phobius"/>
    </source>
</evidence>
<dbReference type="InterPro" id="IPR018392">
    <property type="entry name" value="LysM"/>
</dbReference>
<feature type="domain" description="LysM" evidence="2">
    <location>
        <begin position="302"/>
        <end position="349"/>
    </location>
</feature>
<organism evidence="3 4">
    <name type="scientific">Candidatus Fimimorpha faecalis</name>
    <dbReference type="NCBI Taxonomy" id="2840824"/>
    <lineage>
        <taxon>Bacteria</taxon>
        <taxon>Bacillati</taxon>
        <taxon>Bacillota</taxon>
        <taxon>Clostridia</taxon>
        <taxon>Eubacteriales</taxon>
        <taxon>Candidatus Fimimorpha</taxon>
    </lineage>
</organism>
<feature type="transmembrane region" description="Helical" evidence="1">
    <location>
        <begin position="211"/>
        <end position="232"/>
    </location>
</feature>
<reference evidence="3" key="1">
    <citation type="submission" date="2020-10" db="EMBL/GenBank/DDBJ databases">
        <authorList>
            <person name="Gilroy R."/>
        </authorList>
    </citation>
    <scope>NUCLEOTIDE SEQUENCE</scope>
    <source>
        <strain evidence="3">ChiW13-3771</strain>
    </source>
</reference>
<keyword evidence="1" id="KW-0472">Membrane</keyword>
<proteinExistence type="predicted"/>
<dbReference type="CDD" id="cd00118">
    <property type="entry name" value="LysM"/>
    <property type="match status" value="1"/>
</dbReference>
<comment type="caution">
    <text evidence="3">The sequence shown here is derived from an EMBL/GenBank/DDBJ whole genome shotgun (WGS) entry which is preliminary data.</text>
</comment>
<dbReference type="AlphaFoldDB" id="A0A9D1JDM3"/>
<accession>A0A9D1JDM3</accession>
<evidence type="ECO:0000259" key="2">
    <source>
        <dbReference type="PROSITE" id="PS51782"/>
    </source>
</evidence>
<dbReference type="Pfam" id="PF01476">
    <property type="entry name" value="LysM"/>
    <property type="match status" value="1"/>
</dbReference>
<dbReference type="PROSITE" id="PS51782">
    <property type="entry name" value="LYSM"/>
    <property type="match status" value="1"/>
</dbReference>
<evidence type="ECO:0000313" key="3">
    <source>
        <dbReference type="EMBL" id="HIR89174.1"/>
    </source>
</evidence>
<name>A0A9D1JDM3_9FIRM</name>